<dbReference type="CDD" id="cd00067">
    <property type="entry name" value="GAL4"/>
    <property type="match status" value="1"/>
</dbReference>
<dbReference type="PANTHER" id="PTHR31779:SF5">
    <property type="entry name" value="ZN(II)2CYS6 TRANSCRIPTION FACTOR (EUROFUNG)"/>
    <property type="match status" value="1"/>
</dbReference>
<evidence type="ECO:0000256" key="4">
    <source>
        <dbReference type="ARBA" id="ARBA00023125"/>
    </source>
</evidence>
<feature type="region of interest" description="Disordered" evidence="7">
    <location>
        <begin position="1"/>
        <end position="30"/>
    </location>
</feature>
<gene>
    <name evidence="9" type="ORF">B7463_g12699</name>
</gene>
<evidence type="ECO:0000256" key="7">
    <source>
        <dbReference type="SAM" id="MobiDB-lite"/>
    </source>
</evidence>
<keyword evidence="1" id="KW-0479">Metal-binding</keyword>
<feature type="region of interest" description="Disordered" evidence="7">
    <location>
        <begin position="65"/>
        <end position="84"/>
    </location>
</feature>
<evidence type="ECO:0000256" key="5">
    <source>
        <dbReference type="ARBA" id="ARBA00023163"/>
    </source>
</evidence>
<keyword evidence="5" id="KW-0804">Transcription</keyword>
<organism evidence="9 10">
    <name type="scientific">Scytalidium lignicola</name>
    <name type="common">Hyphomycete</name>
    <dbReference type="NCBI Taxonomy" id="5539"/>
    <lineage>
        <taxon>Eukaryota</taxon>
        <taxon>Fungi</taxon>
        <taxon>Dikarya</taxon>
        <taxon>Ascomycota</taxon>
        <taxon>Pezizomycotina</taxon>
        <taxon>Leotiomycetes</taxon>
        <taxon>Leotiomycetes incertae sedis</taxon>
        <taxon>Scytalidium</taxon>
    </lineage>
</organism>
<dbReference type="InterPro" id="IPR052478">
    <property type="entry name" value="Metabolite_Synth_Reg"/>
</dbReference>
<dbReference type="GO" id="GO:0009410">
    <property type="term" value="P:response to xenobiotic stimulus"/>
    <property type="evidence" value="ECO:0007669"/>
    <property type="project" value="TreeGrafter"/>
</dbReference>
<evidence type="ECO:0000313" key="9">
    <source>
        <dbReference type="EMBL" id="RFU23639.1"/>
    </source>
</evidence>
<evidence type="ECO:0000256" key="3">
    <source>
        <dbReference type="ARBA" id="ARBA00023015"/>
    </source>
</evidence>
<evidence type="ECO:0000256" key="2">
    <source>
        <dbReference type="ARBA" id="ARBA00022833"/>
    </source>
</evidence>
<keyword evidence="10" id="KW-1185">Reference proteome</keyword>
<dbReference type="GO" id="GO:0008270">
    <property type="term" value="F:zinc ion binding"/>
    <property type="evidence" value="ECO:0007669"/>
    <property type="project" value="InterPro"/>
</dbReference>
<dbReference type="OrthoDB" id="9986881at2759"/>
<evidence type="ECO:0000313" key="10">
    <source>
        <dbReference type="Proteomes" id="UP000258309"/>
    </source>
</evidence>
<feature type="non-terminal residue" evidence="9">
    <location>
        <position position="1"/>
    </location>
</feature>
<keyword evidence="2" id="KW-0862">Zinc</keyword>
<dbReference type="InterPro" id="IPR001138">
    <property type="entry name" value="Zn2Cys6_DnaBD"/>
</dbReference>
<dbReference type="SUPFAM" id="SSF57701">
    <property type="entry name" value="Zn2/Cys6 DNA-binding domain"/>
    <property type="match status" value="1"/>
</dbReference>
<proteinExistence type="predicted"/>
<dbReference type="InterPro" id="IPR036864">
    <property type="entry name" value="Zn2-C6_fun-type_DNA-bd_sf"/>
</dbReference>
<keyword evidence="4" id="KW-0238">DNA-binding</keyword>
<feature type="non-terminal residue" evidence="9">
    <location>
        <position position="323"/>
    </location>
</feature>
<protein>
    <recommendedName>
        <fullName evidence="8">Zn(2)-C6 fungal-type domain-containing protein</fullName>
    </recommendedName>
</protein>
<dbReference type="CDD" id="cd12148">
    <property type="entry name" value="fungal_TF_MHR"/>
    <property type="match status" value="1"/>
</dbReference>
<dbReference type="OMA" id="SKTACEP"/>
<dbReference type="PROSITE" id="PS50048">
    <property type="entry name" value="ZN2_CY6_FUNGAL_2"/>
    <property type="match status" value="1"/>
</dbReference>
<dbReference type="EMBL" id="NCSJ02000687">
    <property type="protein sequence ID" value="RFU23639.1"/>
    <property type="molecule type" value="Genomic_DNA"/>
</dbReference>
<dbReference type="GO" id="GO:0006351">
    <property type="term" value="P:DNA-templated transcription"/>
    <property type="evidence" value="ECO:0007669"/>
    <property type="project" value="InterPro"/>
</dbReference>
<evidence type="ECO:0000256" key="1">
    <source>
        <dbReference type="ARBA" id="ARBA00022723"/>
    </source>
</evidence>
<dbReference type="GO" id="GO:0003677">
    <property type="term" value="F:DNA binding"/>
    <property type="evidence" value="ECO:0007669"/>
    <property type="project" value="UniProtKB-KW"/>
</dbReference>
<dbReference type="PANTHER" id="PTHR31779">
    <property type="entry name" value="2-NITROPROPANE DIOXYGENASE FAMILY, PUTATIVE (AFU_ORTHOLOGUE AFUA_2G17430)-RELATED"/>
    <property type="match status" value="1"/>
</dbReference>
<dbReference type="SMART" id="SM00066">
    <property type="entry name" value="GAL4"/>
    <property type="match status" value="1"/>
</dbReference>
<dbReference type="AlphaFoldDB" id="A0A3E2GRA9"/>
<evidence type="ECO:0000256" key="6">
    <source>
        <dbReference type="ARBA" id="ARBA00023242"/>
    </source>
</evidence>
<keyword evidence="3" id="KW-0805">Transcription regulation</keyword>
<feature type="domain" description="Zn(2)-C6 fungal-type" evidence="8">
    <location>
        <begin position="18"/>
        <end position="47"/>
    </location>
</feature>
<evidence type="ECO:0000259" key="8">
    <source>
        <dbReference type="PROSITE" id="PS50048"/>
    </source>
</evidence>
<dbReference type="InterPro" id="IPR007219">
    <property type="entry name" value="XnlR_reg_dom"/>
</dbReference>
<name>A0A3E2GRA9_SCYLI</name>
<accession>A0A3E2GRA9</accession>
<reference evidence="9 10" key="1">
    <citation type="submission" date="2018-05" db="EMBL/GenBank/DDBJ databases">
        <title>Draft genome sequence of Scytalidium lignicola DSM 105466, a ubiquitous saprotrophic fungus.</title>
        <authorList>
            <person name="Buettner E."/>
            <person name="Gebauer A.M."/>
            <person name="Hofrichter M."/>
            <person name="Liers C."/>
            <person name="Kellner H."/>
        </authorList>
    </citation>
    <scope>NUCLEOTIDE SEQUENCE [LARGE SCALE GENOMIC DNA]</scope>
    <source>
        <strain evidence="9 10">DSM 105466</strain>
    </source>
</reference>
<dbReference type="Pfam" id="PF04082">
    <property type="entry name" value="Fungal_trans"/>
    <property type="match status" value="1"/>
</dbReference>
<sequence>MATAAKTHQQTRKRSKTACEPCRERKRKCDGHRPCRTCTRYEYDCYYAPYRSAALLGQVQQNASPRPAASSLSNNETASTSSPTILKSLEANSGAAFMRRLGLSIDPVNAPKLHLFAWNVGARSPSTGAEASASFRIVDIISQGEMQMLASVYFEKIHPCYAFVDRDVFFQHVGARWQPFLTEVYDSVLCGVAALGSFFSRSSGVIEQRLVALSKTILNSYPAVKPPSMDLILGWICRVVYLRTTATPLTAWMASCTAMHLIEAAGLHREASSGSVLITSSECSEDSRRRVFGVAQHLHTWISFDLGLSRVSLQGAVASPPSA</sequence>
<dbReference type="GO" id="GO:0000981">
    <property type="term" value="F:DNA-binding transcription factor activity, RNA polymerase II-specific"/>
    <property type="evidence" value="ECO:0007669"/>
    <property type="project" value="InterPro"/>
</dbReference>
<comment type="caution">
    <text evidence="9">The sequence shown here is derived from an EMBL/GenBank/DDBJ whole genome shotgun (WGS) entry which is preliminary data.</text>
</comment>
<dbReference type="Gene3D" id="4.10.240.10">
    <property type="entry name" value="Zn(2)-C6 fungal-type DNA-binding domain"/>
    <property type="match status" value="1"/>
</dbReference>
<dbReference type="Pfam" id="PF00172">
    <property type="entry name" value="Zn_clus"/>
    <property type="match status" value="1"/>
</dbReference>
<dbReference type="PROSITE" id="PS00463">
    <property type="entry name" value="ZN2_CY6_FUNGAL_1"/>
    <property type="match status" value="1"/>
</dbReference>
<dbReference type="Proteomes" id="UP000258309">
    <property type="component" value="Unassembled WGS sequence"/>
</dbReference>
<keyword evidence="6" id="KW-0539">Nucleus</keyword>